<comment type="caution">
    <text evidence="1">The sequence shown here is derived from an EMBL/GenBank/DDBJ whole genome shotgun (WGS) entry which is preliminary data.</text>
</comment>
<gene>
    <name evidence="1" type="ORF">BCT54_06235</name>
</gene>
<dbReference type="GO" id="GO:0016874">
    <property type="term" value="F:ligase activity"/>
    <property type="evidence" value="ECO:0007669"/>
    <property type="project" value="UniProtKB-KW"/>
</dbReference>
<dbReference type="SUPFAM" id="SSF48613">
    <property type="entry name" value="Heme oxygenase-like"/>
    <property type="match status" value="1"/>
</dbReference>
<reference evidence="2" key="1">
    <citation type="submission" date="2016-07" db="EMBL/GenBank/DDBJ databases">
        <title>Nontailed viruses are major unrecognized killers of bacteria in the ocean.</title>
        <authorList>
            <person name="Kauffman K."/>
            <person name="Hussain F."/>
            <person name="Yang J."/>
            <person name="Arevalo P."/>
            <person name="Brown J."/>
            <person name="Cutler M."/>
            <person name="Kelly L."/>
            <person name="Polz M.F."/>
        </authorList>
    </citation>
    <scope>NUCLEOTIDE SEQUENCE [LARGE SCALE GENOMIC DNA]</scope>
    <source>
        <strain evidence="2">10N.261.48.B5</strain>
    </source>
</reference>
<evidence type="ECO:0000313" key="2">
    <source>
        <dbReference type="Proteomes" id="UP000235533"/>
    </source>
</evidence>
<sequence length="227" mass="25481">MTLFFEQLKQSTVADQQAMLSAPIIADVQQGNISKDMYIAFLTQAYHHVKHTVPLLMACGGRLSAEYEWVRDAIAEYIEEEKGHQEWILNDIKACGGDAEVVRNSKNIGQVCAPIELMVSYLYHNIDRHNPLALFGMVWVLEGTSVGIGGQMAEKIQSTLSLPTSAMTYLVSHSVLDQDHLQFFELLMNKITKVEDQQVIINSAKMVFALYGQMLRSLPSFKTQQLA</sequence>
<dbReference type="AlphaFoldDB" id="A0A2N7JNB8"/>
<dbReference type="Proteomes" id="UP000235533">
    <property type="component" value="Unassembled WGS sequence"/>
</dbReference>
<dbReference type="SMART" id="SM01236">
    <property type="entry name" value="Haem_oxygenase_2"/>
    <property type="match status" value="1"/>
</dbReference>
<dbReference type="Gene3D" id="1.20.910.10">
    <property type="entry name" value="Heme oxygenase-like"/>
    <property type="match status" value="1"/>
</dbReference>
<dbReference type="InterPro" id="IPR016084">
    <property type="entry name" value="Haem_Oase-like_multi-hlx"/>
</dbReference>
<proteinExistence type="predicted"/>
<dbReference type="RefSeq" id="WP_102553088.1">
    <property type="nucleotide sequence ID" value="NZ_MCZF01000259.1"/>
</dbReference>
<evidence type="ECO:0000313" key="1">
    <source>
        <dbReference type="EMBL" id="PMM43576.1"/>
    </source>
</evidence>
<dbReference type="Pfam" id="PF14518">
    <property type="entry name" value="Haem_oxygenas_2"/>
    <property type="match status" value="1"/>
</dbReference>
<accession>A0A2N7JNB8</accession>
<dbReference type="EMBL" id="MCZF01000259">
    <property type="protein sequence ID" value="PMM43576.1"/>
    <property type="molecule type" value="Genomic_DNA"/>
</dbReference>
<protein>
    <submittedName>
        <fullName evidence="1">Long-chain fatty acid--CoA ligase</fullName>
    </submittedName>
</protein>
<keyword evidence="1" id="KW-0436">Ligase</keyword>
<organism evidence="1 2">
    <name type="scientific">Vibrio splendidus</name>
    <dbReference type="NCBI Taxonomy" id="29497"/>
    <lineage>
        <taxon>Bacteria</taxon>
        <taxon>Pseudomonadati</taxon>
        <taxon>Pseudomonadota</taxon>
        <taxon>Gammaproteobacteria</taxon>
        <taxon>Vibrionales</taxon>
        <taxon>Vibrionaceae</taxon>
        <taxon>Vibrio</taxon>
    </lineage>
</organism>
<name>A0A2N7JNB8_VIBSP</name>